<evidence type="ECO:0000313" key="1">
    <source>
        <dbReference type="EMBL" id="MBB4192008.1"/>
    </source>
</evidence>
<dbReference type="AlphaFoldDB" id="A0A7W6MG01"/>
<dbReference type="EMBL" id="JACIFV010000005">
    <property type="protein sequence ID" value="MBB4192008.1"/>
    <property type="molecule type" value="Genomic_DNA"/>
</dbReference>
<keyword evidence="2" id="KW-1185">Reference proteome</keyword>
<accession>A0A7W6MG01</accession>
<proteinExistence type="predicted"/>
<protein>
    <submittedName>
        <fullName evidence="1">Uncharacterized protein</fullName>
    </submittedName>
</protein>
<gene>
    <name evidence="1" type="ORF">GGD53_002161</name>
</gene>
<comment type="caution">
    <text evidence="1">The sequence shown here is derived from an EMBL/GenBank/DDBJ whole genome shotgun (WGS) entry which is preliminary data.</text>
</comment>
<dbReference type="Proteomes" id="UP000524492">
    <property type="component" value="Unassembled WGS sequence"/>
</dbReference>
<name>A0A7W6MG01_9HYPH</name>
<dbReference type="RefSeq" id="WP_164517817.1">
    <property type="nucleotide sequence ID" value="NZ_JACIFV010000005.1"/>
</dbReference>
<reference evidence="1 2" key="1">
    <citation type="submission" date="2020-08" db="EMBL/GenBank/DDBJ databases">
        <title>Genomic Encyclopedia of Type Strains, Phase IV (KMG-V): Genome sequencing to study the core and pangenomes of soil and plant-associated prokaryotes.</title>
        <authorList>
            <person name="Whitman W."/>
        </authorList>
    </citation>
    <scope>NUCLEOTIDE SEQUENCE [LARGE SCALE GENOMIC DNA]</scope>
    <source>
        <strain evidence="1 2">SEMIA 4074</strain>
    </source>
</reference>
<evidence type="ECO:0000313" key="2">
    <source>
        <dbReference type="Proteomes" id="UP000524492"/>
    </source>
</evidence>
<sequence length="58" mass="6176">MGKSNKSRTDPGQTGLVIIARPAVNIFQRPSLDSLASPDRPKSIENAAALIVPVQEGY</sequence>
<organism evidence="1 2">
    <name type="scientific">Rhizobium aethiopicum</name>
    <dbReference type="NCBI Taxonomy" id="1138170"/>
    <lineage>
        <taxon>Bacteria</taxon>
        <taxon>Pseudomonadati</taxon>
        <taxon>Pseudomonadota</taxon>
        <taxon>Alphaproteobacteria</taxon>
        <taxon>Hyphomicrobiales</taxon>
        <taxon>Rhizobiaceae</taxon>
        <taxon>Rhizobium/Agrobacterium group</taxon>
        <taxon>Rhizobium</taxon>
    </lineage>
</organism>